<comment type="subcellular location">
    <subcellularLocation>
        <location evidence="1">Peroxisome</location>
    </subcellularLocation>
</comment>
<evidence type="ECO:0000259" key="5">
    <source>
        <dbReference type="Pfam" id="PF00501"/>
    </source>
</evidence>
<feature type="region of interest" description="Disordered" evidence="4">
    <location>
        <begin position="167"/>
        <end position="206"/>
    </location>
</feature>
<dbReference type="Proteomes" id="UP000046392">
    <property type="component" value="Unplaced"/>
</dbReference>
<sequence>MEIQNPFQISWNNIPFNSFPDFFFSSISKYGGSLAMVDHESGVQWRYSEIKDWTEKCIHRLKELGVGTLSRVALVTTTTVEVIFIHLACSMLGATVVAINGLASVDDIWAYVDVSESTHAICETSLFSKVEDVRKKGTLRGMGRIKVTKTIDEILCDGKIEMTKKPLLKQSQRSTSSATIELPIDSNTSKDEDSAKDSTENMSPITKSSLTQPFLMVFTSGTVGMPKPIIFHHQSLIVNLLQLCNPLYNHPTQKDRFLLPLNIHHLFGIISAYYALYCGSTLICIPKFTLQALYEAIDRHKISHIHLSPHMVYSLATDPNLECIDFSSVKTINISGAPLDIQMARKVKSITKVEDMRQAYGMTELGGICTWSYINNDKIESVGVPLPGMLMKIVNLDTKGMCYPRQQGQLLVAGPQIFPAFYKNSKASSEMMDSNGYYKTGDLAWFDEDGYIYIVDRIKDIIKCKNTMLCPSEIESIIREHPAIDDCAVVGRPDHVSGECPAAFVVKNSAFPLLSTAEVRQHVAGQIATFKELRGGVFFISEIPRSICGKVIRRQLKGFWDRERQAVGNKDNNSNTTSGTSNGNKAILAKRMSVGSFSSIKTVPNHLQRKESESKASVKGTTHKETSKIPSSAISNNKTPRKVERKNIQNNIKK</sequence>
<feature type="compositionally biased region" description="Polar residues" evidence="4">
    <location>
        <begin position="628"/>
        <end position="638"/>
    </location>
</feature>
<evidence type="ECO:0000259" key="6">
    <source>
        <dbReference type="Pfam" id="PF13193"/>
    </source>
</evidence>
<evidence type="ECO:0000256" key="4">
    <source>
        <dbReference type="SAM" id="MobiDB-lite"/>
    </source>
</evidence>
<dbReference type="Gene3D" id="3.40.50.12780">
    <property type="entry name" value="N-terminal domain of ligase-like"/>
    <property type="match status" value="1"/>
</dbReference>
<comment type="similarity">
    <text evidence="2">Belongs to the ATP-dependent AMP-binding enzyme family.</text>
</comment>
<dbReference type="PANTHER" id="PTHR24096:SF168">
    <property type="entry name" value="AMP-BINDING DOMAIN-CONTAINING PROTEIN"/>
    <property type="match status" value="1"/>
</dbReference>
<evidence type="ECO:0000256" key="1">
    <source>
        <dbReference type="ARBA" id="ARBA00004275"/>
    </source>
</evidence>
<dbReference type="Pfam" id="PF13193">
    <property type="entry name" value="AMP-binding_C"/>
    <property type="match status" value="1"/>
</dbReference>
<proteinExistence type="inferred from homology"/>
<dbReference type="STRING" id="174720.A0A0N5BC13"/>
<dbReference type="InterPro" id="IPR000873">
    <property type="entry name" value="AMP-dep_synth/lig_dom"/>
</dbReference>
<keyword evidence="7" id="KW-1185">Reference proteome</keyword>
<evidence type="ECO:0000313" key="7">
    <source>
        <dbReference type="Proteomes" id="UP000046392"/>
    </source>
</evidence>
<dbReference type="InterPro" id="IPR042099">
    <property type="entry name" value="ANL_N_sf"/>
</dbReference>
<dbReference type="PANTHER" id="PTHR24096">
    <property type="entry name" value="LONG-CHAIN-FATTY-ACID--COA LIGASE"/>
    <property type="match status" value="1"/>
</dbReference>
<accession>A0A0N5BC13</accession>
<dbReference type="SUPFAM" id="SSF56801">
    <property type="entry name" value="Acetyl-CoA synthetase-like"/>
    <property type="match status" value="1"/>
</dbReference>
<feature type="compositionally biased region" description="Polar residues" evidence="4">
    <location>
        <begin position="169"/>
        <end position="179"/>
    </location>
</feature>
<dbReference type="GO" id="GO:0016405">
    <property type="term" value="F:CoA-ligase activity"/>
    <property type="evidence" value="ECO:0007669"/>
    <property type="project" value="TreeGrafter"/>
</dbReference>
<dbReference type="InterPro" id="IPR045851">
    <property type="entry name" value="AMP-bd_C_sf"/>
</dbReference>
<organism evidence="7 8">
    <name type="scientific">Strongyloides papillosus</name>
    <name type="common">Intestinal threadworm</name>
    <dbReference type="NCBI Taxonomy" id="174720"/>
    <lineage>
        <taxon>Eukaryota</taxon>
        <taxon>Metazoa</taxon>
        <taxon>Ecdysozoa</taxon>
        <taxon>Nematoda</taxon>
        <taxon>Chromadorea</taxon>
        <taxon>Rhabditida</taxon>
        <taxon>Tylenchina</taxon>
        <taxon>Panagrolaimomorpha</taxon>
        <taxon>Strongyloidoidea</taxon>
        <taxon>Strongyloididae</taxon>
        <taxon>Strongyloides</taxon>
    </lineage>
</organism>
<feature type="domain" description="AMP-binding enzyme C-terminal" evidence="6">
    <location>
        <begin position="473"/>
        <end position="550"/>
    </location>
</feature>
<evidence type="ECO:0000256" key="2">
    <source>
        <dbReference type="ARBA" id="ARBA00006432"/>
    </source>
</evidence>
<dbReference type="FunFam" id="3.30.300.30:FF:000007">
    <property type="entry name" value="4-coumarate--CoA ligase 2"/>
    <property type="match status" value="1"/>
</dbReference>
<feature type="compositionally biased region" description="Basic and acidic residues" evidence="4">
    <location>
        <begin position="188"/>
        <end position="199"/>
    </location>
</feature>
<dbReference type="Gene3D" id="3.30.300.30">
    <property type="match status" value="1"/>
</dbReference>
<feature type="region of interest" description="Disordered" evidence="4">
    <location>
        <begin position="599"/>
        <end position="654"/>
    </location>
</feature>
<feature type="domain" description="AMP-dependent synthetase/ligase" evidence="5">
    <location>
        <begin position="26"/>
        <end position="421"/>
    </location>
</feature>
<dbReference type="GO" id="GO:0005777">
    <property type="term" value="C:peroxisome"/>
    <property type="evidence" value="ECO:0007669"/>
    <property type="project" value="UniProtKB-SubCell"/>
</dbReference>
<feature type="compositionally biased region" description="Basic and acidic residues" evidence="4">
    <location>
        <begin position="608"/>
        <end position="627"/>
    </location>
</feature>
<dbReference type="AlphaFoldDB" id="A0A0N5BC13"/>
<reference evidence="8" key="1">
    <citation type="submission" date="2017-02" db="UniProtKB">
        <authorList>
            <consortium name="WormBaseParasite"/>
        </authorList>
    </citation>
    <scope>IDENTIFICATION</scope>
</reference>
<evidence type="ECO:0000256" key="3">
    <source>
        <dbReference type="ARBA" id="ARBA00023140"/>
    </source>
</evidence>
<dbReference type="Pfam" id="PF00501">
    <property type="entry name" value="AMP-binding"/>
    <property type="match status" value="1"/>
</dbReference>
<dbReference type="WBParaSite" id="SPAL_0000356300.1">
    <property type="protein sequence ID" value="SPAL_0000356300.1"/>
    <property type="gene ID" value="SPAL_0000356300"/>
</dbReference>
<protein>
    <submittedName>
        <fullName evidence="8">AMP-binding domain-containing protein</fullName>
    </submittedName>
</protein>
<dbReference type="InterPro" id="IPR025110">
    <property type="entry name" value="AMP-bd_C"/>
</dbReference>
<evidence type="ECO:0000313" key="8">
    <source>
        <dbReference type="WBParaSite" id="SPAL_0000356300.1"/>
    </source>
</evidence>
<name>A0A0N5BC13_STREA</name>
<keyword evidence="3" id="KW-0576">Peroxisome</keyword>